<dbReference type="PANTHER" id="PTHR33445:SF1">
    <property type="entry name" value="ATP SYNTHASE SUBUNIT B"/>
    <property type="match status" value="1"/>
</dbReference>
<evidence type="ECO:0000256" key="13">
    <source>
        <dbReference type="SAM" id="Phobius"/>
    </source>
</evidence>
<dbReference type="CDD" id="cd06503">
    <property type="entry name" value="ATP-synt_Fo_b"/>
    <property type="match status" value="1"/>
</dbReference>
<evidence type="ECO:0000256" key="2">
    <source>
        <dbReference type="ARBA" id="ARBA00004308"/>
    </source>
</evidence>
<dbReference type="GO" id="GO:0015986">
    <property type="term" value="P:proton motive force-driven ATP synthesis"/>
    <property type="evidence" value="ECO:0007669"/>
    <property type="project" value="InterPro"/>
</dbReference>
<keyword evidence="7" id="KW-0375">Hydrogen ion transport</keyword>
<comment type="similarity">
    <text evidence="3">Belongs to the ATPase B chain family.</text>
</comment>
<dbReference type="AlphaFoldDB" id="A0A382UDT3"/>
<evidence type="ECO:0000256" key="12">
    <source>
        <dbReference type="SAM" id="Coils"/>
    </source>
</evidence>
<dbReference type="GO" id="GO:0046961">
    <property type="term" value="F:proton-transporting ATPase activity, rotational mechanism"/>
    <property type="evidence" value="ECO:0007669"/>
    <property type="project" value="TreeGrafter"/>
</dbReference>
<accession>A0A382UDT3</accession>
<dbReference type="InterPro" id="IPR002146">
    <property type="entry name" value="ATP_synth_b/b'su_bac/chlpt"/>
</dbReference>
<comment type="function">
    <text evidence="11">F(1)F(0) ATP synthase produces ATP from ADP in the presence of a proton or sodium gradient. F-type ATPases consist of two structural domains, F(1) containing the extramembraneous catalytic core and F(0) containing the membrane proton channel, linked together by a central stalk and a peripheral stalk. During catalysis, ATP synthesis in the catalytic domain of F(1) is coupled via a rotary mechanism of the central stalk subunits to proton translocation.</text>
</comment>
<evidence type="ECO:0000256" key="7">
    <source>
        <dbReference type="ARBA" id="ARBA00022781"/>
    </source>
</evidence>
<keyword evidence="4" id="KW-0813">Transport</keyword>
<dbReference type="GO" id="GO:0012505">
    <property type="term" value="C:endomembrane system"/>
    <property type="evidence" value="ECO:0007669"/>
    <property type="project" value="UniProtKB-SubCell"/>
</dbReference>
<keyword evidence="10 13" id="KW-0472">Membrane</keyword>
<name>A0A382UDT3_9ZZZZ</name>
<keyword evidence="6 13" id="KW-0812">Transmembrane</keyword>
<evidence type="ECO:0000256" key="10">
    <source>
        <dbReference type="ARBA" id="ARBA00023136"/>
    </source>
</evidence>
<organism evidence="14">
    <name type="scientific">marine metagenome</name>
    <dbReference type="NCBI Taxonomy" id="408172"/>
    <lineage>
        <taxon>unclassified sequences</taxon>
        <taxon>metagenomes</taxon>
        <taxon>ecological metagenomes</taxon>
    </lineage>
</organism>
<keyword evidence="9" id="KW-0406">Ion transport</keyword>
<evidence type="ECO:0000256" key="6">
    <source>
        <dbReference type="ARBA" id="ARBA00022692"/>
    </source>
</evidence>
<gene>
    <name evidence="14" type="ORF">METZ01_LOCUS385284</name>
</gene>
<evidence type="ECO:0000256" key="1">
    <source>
        <dbReference type="ARBA" id="ARBA00004167"/>
    </source>
</evidence>
<reference evidence="14" key="1">
    <citation type="submission" date="2018-05" db="EMBL/GenBank/DDBJ databases">
        <authorList>
            <person name="Lanie J.A."/>
            <person name="Ng W.-L."/>
            <person name="Kazmierczak K.M."/>
            <person name="Andrzejewski T.M."/>
            <person name="Davidsen T.M."/>
            <person name="Wayne K.J."/>
            <person name="Tettelin H."/>
            <person name="Glass J.I."/>
            <person name="Rusch D."/>
            <person name="Podicherti R."/>
            <person name="Tsui H.-C.T."/>
            <person name="Winkler M.E."/>
        </authorList>
    </citation>
    <scope>NUCLEOTIDE SEQUENCE</scope>
</reference>
<evidence type="ECO:0000313" key="14">
    <source>
        <dbReference type="EMBL" id="SVD32430.1"/>
    </source>
</evidence>
<keyword evidence="5" id="KW-0138">CF(0)</keyword>
<comment type="subcellular location">
    <subcellularLocation>
        <location evidence="2">Endomembrane system</location>
    </subcellularLocation>
    <subcellularLocation>
        <location evidence="1">Membrane</location>
        <topology evidence="1">Single-pass membrane protein</topology>
    </subcellularLocation>
</comment>
<evidence type="ECO:0000256" key="5">
    <source>
        <dbReference type="ARBA" id="ARBA00022547"/>
    </source>
</evidence>
<dbReference type="GO" id="GO:0045259">
    <property type="term" value="C:proton-transporting ATP synthase complex"/>
    <property type="evidence" value="ECO:0007669"/>
    <property type="project" value="UniProtKB-KW"/>
</dbReference>
<dbReference type="InterPro" id="IPR050059">
    <property type="entry name" value="ATP_synthase_B_chain"/>
</dbReference>
<dbReference type="EMBL" id="UINC01143481">
    <property type="protein sequence ID" value="SVD32430.1"/>
    <property type="molecule type" value="Genomic_DNA"/>
</dbReference>
<proteinExistence type="inferred from homology"/>
<keyword evidence="12" id="KW-0175">Coiled coil</keyword>
<keyword evidence="8 13" id="KW-1133">Transmembrane helix</keyword>
<feature type="coiled-coil region" evidence="12">
    <location>
        <begin position="68"/>
        <end position="146"/>
    </location>
</feature>
<evidence type="ECO:0000256" key="8">
    <source>
        <dbReference type="ARBA" id="ARBA00022989"/>
    </source>
</evidence>
<sequence>MKSFYFALCIAISLHYNKAFGSEGGMPQLNTEFWIAQIFWLVFIFSSLYLIIWKIFLPRVTYSIENRKSKVINDLHEAQKLKESAEKKLSEYNKIIEDSKNEAKKIIEESNKVLNLDIEKKKQKFNNEIEKEIIAVEKEIKALQKSSISSINKIATEVSGEVIKQIIDSEVNKSNVAAIVEDVTKKEMEKHT</sequence>
<evidence type="ECO:0008006" key="15">
    <source>
        <dbReference type="Google" id="ProtNLM"/>
    </source>
</evidence>
<evidence type="ECO:0000256" key="3">
    <source>
        <dbReference type="ARBA" id="ARBA00005513"/>
    </source>
</evidence>
<dbReference type="PANTHER" id="PTHR33445">
    <property type="entry name" value="ATP SYNTHASE SUBUNIT B', CHLOROPLASTIC"/>
    <property type="match status" value="1"/>
</dbReference>
<evidence type="ECO:0000256" key="4">
    <source>
        <dbReference type="ARBA" id="ARBA00022448"/>
    </source>
</evidence>
<feature type="transmembrane region" description="Helical" evidence="13">
    <location>
        <begin position="37"/>
        <end position="57"/>
    </location>
</feature>
<evidence type="ECO:0000256" key="11">
    <source>
        <dbReference type="ARBA" id="ARBA00025198"/>
    </source>
</evidence>
<dbReference type="Pfam" id="PF00430">
    <property type="entry name" value="ATP-synt_B"/>
    <property type="match status" value="1"/>
</dbReference>
<protein>
    <recommendedName>
        <fullName evidence="15">ATP synthase YMF19-like N-terminal domain-containing protein</fullName>
    </recommendedName>
</protein>
<evidence type="ECO:0000256" key="9">
    <source>
        <dbReference type="ARBA" id="ARBA00023065"/>
    </source>
</evidence>
<dbReference type="HAMAP" id="MF_01398">
    <property type="entry name" value="ATP_synth_b_bprime"/>
    <property type="match status" value="1"/>
</dbReference>